<comment type="caution">
    <text evidence="2">The sequence shown here is derived from an EMBL/GenBank/DDBJ whole genome shotgun (WGS) entry which is preliminary data.</text>
</comment>
<dbReference type="Proteomes" id="UP000887116">
    <property type="component" value="Unassembled WGS sequence"/>
</dbReference>
<proteinExistence type="predicted"/>
<organism evidence="2 3">
    <name type="scientific">Trichonephila clavata</name>
    <name type="common">Joro spider</name>
    <name type="synonym">Nephila clavata</name>
    <dbReference type="NCBI Taxonomy" id="2740835"/>
    <lineage>
        <taxon>Eukaryota</taxon>
        <taxon>Metazoa</taxon>
        <taxon>Ecdysozoa</taxon>
        <taxon>Arthropoda</taxon>
        <taxon>Chelicerata</taxon>
        <taxon>Arachnida</taxon>
        <taxon>Araneae</taxon>
        <taxon>Araneomorphae</taxon>
        <taxon>Entelegynae</taxon>
        <taxon>Araneoidea</taxon>
        <taxon>Nephilidae</taxon>
        <taxon>Trichonephila</taxon>
    </lineage>
</organism>
<keyword evidence="3" id="KW-1185">Reference proteome</keyword>
<gene>
    <name evidence="2" type="ORF">TNCT_672351</name>
</gene>
<accession>A0A8X6EY96</accession>
<feature type="compositionally biased region" description="Basic and acidic residues" evidence="1">
    <location>
        <begin position="46"/>
        <end position="55"/>
    </location>
</feature>
<dbReference type="AlphaFoldDB" id="A0A8X6EY96"/>
<dbReference type="EMBL" id="BMAO01029949">
    <property type="protein sequence ID" value="GFQ64672.1"/>
    <property type="molecule type" value="Genomic_DNA"/>
</dbReference>
<reference evidence="2" key="1">
    <citation type="submission" date="2020-07" db="EMBL/GenBank/DDBJ databases">
        <title>Multicomponent nature underlies the extraordinary mechanical properties of spider dragline silk.</title>
        <authorList>
            <person name="Kono N."/>
            <person name="Nakamura H."/>
            <person name="Mori M."/>
            <person name="Yoshida Y."/>
            <person name="Ohtoshi R."/>
            <person name="Malay A.D."/>
            <person name="Moran D.A.P."/>
            <person name="Tomita M."/>
            <person name="Numata K."/>
            <person name="Arakawa K."/>
        </authorList>
    </citation>
    <scope>NUCLEOTIDE SEQUENCE</scope>
</reference>
<name>A0A8X6EY96_TRICU</name>
<sequence>MSFPCGGRLGLPSSKPIRKDPLMAQLASRFNGLFDDVSLTPTGWNRTEEKDDSTHSKRKSKHKLELRCTY</sequence>
<protein>
    <submittedName>
        <fullName evidence="2">Uncharacterized protein</fullName>
    </submittedName>
</protein>
<feature type="region of interest" description="Disordered" evidence="1">
    <location>
        <begin position="39"/>
        <end position="70"/>
    </location>
</feature>
<evidence type="ECO:0000313" key="3">
    <source>
        <dbReference type="Proteomes" id="UP000887116"/>
    </source>
</evidence>
<evidence type="ECO:0000256" key="1">
    <source>
        <dbReference type="SAM" id="MobiDB-lite"/>
    </source>
</evidence>
<evidence type="ECO:0000313" key="2">
    <source>
        <dbReference type="EMBL" id="GFQ64672.1"/>
    </source>
</evidence>